<proteinExistence type="predicted"/>
<dbReference type="Proteomes" id="UP000323646">
    <property type="component" value="Unassembled WGS sequence"/>
</dbReference>
<accession>A0A5D6W1Z8</accession>
<evidence type="ECO:0000313" key="3">
    <source>
        <dbReference type="Proteomes" id="UP000323646"/>
    </source>
</evidence>
<dbReference type="Gene3D" id="3.60.21.10">
    <property type="match status" value="1"/>
</dbReference>
<dbReference type="InterPro" id="IPR029052">
    <property type="entry name" value="Metallo-depent_PP-like"/>
</dbReference>
<dbReference type="PANTHER" id="PTHR45867">
    <property type="entry name" value="PURPLE ACID PHOSPHATASE"/>
    <property type="match status" value="1"/>
</dbReference>
<dbReference type="GO" id="GO:0016787">
    <property type="term" value="F:hydrolase activity"/>
    <property type="evidence" value="ECO:0007669"/>
    <property type="project" value="InterPro"/>
</dbReference>
<name>A0A5D6W1Z8_9FIRM</name>
<evidence type="ECO:0000259" key="1">
    <source>
        <dbReference type="Pfam" id="PF00149"/>
    </source>
</evidence>
<evidence type="ECO:0000313" key="2">
    <source>
        <dbReference type="EMBL" id="TYZ21159.1"/>
    </source>
</evidence>
<dbReference type="Pfam" id="PF00149">
    <property type="entry name" value="Metallophos"/>
    <property type="match status" value="1"/>
</dbReference>
<dbReference type="InterPro" id="IPR013320">
    <property type="entry name" value="ConA-like_dom_sf"/>
</dbReference>
<sequence>MKISNGPYLLGLAATHVLLAWETERPGNYTVYYDSKIGERKVSAVFEREPSYRENADGGCLYTAKLTDLSPETKVSYRICYQEQILSQGSFCSLADSPQALHIITLSDSHLFNAASQFADAVRREKPDFIIHGGDIPPGTGYQHEHYARHWFQKIPDILREVPVCYIPGNHDDGPFFDSFFARPQSKILHAMPDGRVFSFAVGPAFFLFADSNPWGLLEMNAVNSGVQLPEKEHRHIAEILAWIEDELQSSQARNAKWRILVAHHPYTDAFNNKYLVPLAERCGVELVIGGHLHYYVKAISSDPAIGAKTVYVCQGSAQDPEVQLTRSDGERRLLEDFPEVTAMGRNNYGVLDVTADAIVYNLYGYTPDGGSALVDCVRLEQAHPQVEYTAAELRRLDNNGHVEVRVQAYNQGAGVADARVILSDNGVEHVLNLFGSEESSQSVLLEPGEKRRLTAIYQARQPGEHILESGGQKLKLLVYEPSQLSFAHMRLQAGHGRMADCVTAGVEATNNLDHEIYTSIPFYINQRLMESKNIFFRGHEKKYIEFRYKFDQGGCYQISLADRLPKEVRIEKGIRIIPRVLDKSGCGHIALMHGTPKVLERGGHMEVCLEHYGDYIEVLPAPDLLAEQGFTGMVWAKVERLAHENEMGHNPLMVRGKSVGWGATYFMRMVVERAGGLKWGTCHGITEYSWQGGEAKVGQWAQYTMTFDKSCGGDSYCDGNHVAHVAAIPVEAELRQWGDEPIFIGYSYIGHVIKEINRPKYFTHLPGRISQVRFYRRGFSAEENKGVLDAPLEAGPQDKQLALWLDFRNILKVGTHTTEWRHPAIYAPAFKTEKKYWQFKQLKASANVPLQAGIKAVVEVSDDGVTVKGALQIAVQDGTHYMDLSSLPEAQYLRIRTEMFAEVGAEGTFVPELQEYQVIATNGNDFADMFWSTRPQWEKGIFTGAAGFAPADRLRDFPEYTDVIHG</sequence>
<comment type="caution">
    <text evidence="2">The sequence shown here is derived from an EMBL/GenBank/DDBJ whole genome shotgun (WGS) entry which is preliminary data.</text>
</comment>
<gene>
    <name evidence="2" type="ORF">FZ040_10790</name>
</gene>
<dbReference type="Gene3D" id="2.60.120.200">
    <property type="match status" value="1"/>
</dbReference>
<dbReference type="SUPFAM" id="SSF56300">
    <property type="entry name" value="Metallo-dependent phosphatases"/>
    <property type="match status" value="1"/>
</dbReference>
<dbReference type="InterPro" id="IPR004843">
    <property type="entry name" value="Calcineurin-like_PHP"/>
</dbReference>
<dbReference type="PANTHER" id="PTHR45867:SF3">
    <property type="entry name" value="ACID PHOSPHATASE TYPE 7"/>
    <property type="match status" value="1"/>
</dbReference>
<dbReference type="OrthoDB" id="98455at2"/>
<dbReference type="AlphaFoldDB" id="A0A5D6W1Z8"/>
<protein>
    <submittedName>
        <fullName evidence="2">Metallophosphoesterase</fullName>
    </submittedName>
</protein>
<keyword evidence="3" id="KW-1185">Reference proteome</keyword>
<dbReference type="EMBL" id="VTOY01000010">
    <property type="protein sequence ID" value="TYZ21159.1"/>
    <property type="molecule type" value="Genomic_DNA"/>
</dbReference>
<organism evidence="2 3">
    <name type="scientific">Selenomonas ruminis</name>
    <dbReference type="NCBI Taxonomy" id="2593411"/>
    <lineage>
        <taxon>Bacteria</taxon>
        <taxon>Bacillati</taxon>
        <taxon>Bacillota</taxon>
        <taxon>Negativicutes</taxon>
        <taxon>Selenomonadales</taxon>
        <taxon>Selenomonadaceae</taxon>
        <taxon>Selenomonas</taxon>
    </lineage>
</organism>
<reference evidence="2 3" key="1">
    <citation type="submission" date="2019-08" db="EMBL/GenBank/DDBJ databases">
        <title>Selenomonas sp. mPRGC5 and Selenomonas sp. mPRGC8 isolated from ruminal fluid of dairy goat (Capra hircus).</title>
        <authorList>
            <person name="Poothong S."/>
            <person name="Nuengjamnong C."/>
            <person name="Tanasupawat S."/>
        </authorList>
    </citation>
    <scope>NUCLEOTIDE SEQUENCE [LARGE SCALE GENOMIC DNA]</scope>
    <source>
        <strain evidence="3">mPRGC5</strain>
    </source>
</reference>
<feature type="domain" description="Calcineurin-like phosphoesterase" evidence="1">
    <location>
        <begin position="102"/>
        <end position="296"/>
    </location>
</feature>
<dbReference type="Pfam" id="PF13385">
    <property type="entry name" value="Laminin_G_3"/>
    <property type="match status" value="1"/>
</dbReference>
<dbReference type="SUPFAM" id="SSF49899">
    <property type="entry name" value="Concanavalin A-like lectins/glucanases"/>
    <property type="match status" value="1"/>
</dbReference>